<dbReference type="AlphaFoldDB" id="A0A1I7J060"/>
<feature type="transmembrane region" description="Helical" evidence="1">
    <location>
        <begin position="65"/>
        <end position="90"/>
    </location>
</feature>
<feature type="transmembrane region" description="Helical" evidence="1">
    <location>
        <begin position="102"/>
        <end position="122"/>
    </location>
</feature>
<feature type="transmembrane region" description="Helical" evidence="1">
    <location>
        <begin position="12"/>
        <end position="32"/>
    </location>
</feature>
<dbReference type="SUPFAM" id="SSF55781">
    <property type="entry name" value="GAF domain-like"/>
    <property type="match status" value="1"/>
</dbReference>
<feature type="transmembrane region" description="Helical" evidence="1">
    <location>
        <begin position="203"/>
        <end position="224"/>
    </location>
</feature>
<keyword evidence="4" id="KW-1185">Reference proteome</keyword>
<dbReference type="InterPro" id="IPR029787">
    <property type="entry name" value="Nucleotide_cyclase"/>
</dbReference>
<keyword evidence="1" id="KW-0472">Membrane</keyword>
<dbReference type="FunFam" id="3.30.70.270:FF:000001">
    <property type="entry name" value="Diguanylate cyclase domain protein"/>
    <property type="match status" value="1"/>
</dbReference>
<dbReference type="STRING" id="392015.SAMN05421543_10833"/>
<protein>
    <submittedName>
        <fullName evidence="3">Diguanylate cyclase (GGDEF) domain-containing protein</fullName>
    </submittedName>
</protein>
<dbReference type="PROSITE" id="PS50887">
    <property type="entry name" value="GGDEF"/>
    <property type="match status" value="2"/>
</dbReference>
<dbReference type="EMBL" id="FPBV01000008">
    <property type="protein sequence ID" value="SFU78589.1"/>
    <property type="molecule type" value="Genomic_DNA"/>
</dbReference>
<dbReference type="eggNOG" id="COG3706">
    <property type="taxonomic scope" value="Bacteria"/>
</dbReference>
<dbReference type="InterPro" id="IPR050469">
    <property type="entry name" value="Diguanylate_Cyclase"/>
</dbReference>
<dbReference type="eggNOG" id="COG2199">
    <property type="taxonomic scope" value="Bacteria"/>
</dbReference>
<reference evidence="4" key="1">
    <citation type="submission" date="2016-10" db="EMBL/GenBank/DDBJ databases">
        <authorList>
            <person name="Varghese N."/>
        </authorList>
    </citation>
    <scope>NUCLEOTIDE SEQUENCE [LARGE SCALE GENOMIC DNA]</scope>
    <source>
        <strain evidence="4">DSM 17980</strain>
    </source>
</reference>
<dbReference type="RefSeq" id="WP_074951693.1">
    <property type="nucleotide sequence ID" value="NZ_FPBV01000008.1"/>
</dbReference>
<keyword evidence="1" id="KW-0812">Transmembrane</keyword>
<feature type="domain" description="GGDEF" evidence="2">
    <location>
        <begin position="425"/>
        <end position="559"/>
    </location>
</feature>
<dbReference type="InterPro" id="IPR003018">
    <property type="entry name" value="GAF"/>
</dbReference>
<evidence type="ECO:0000313" key="3">
    <source>
        <dbReference type="EMBL" id="SFU78589.1"/>
    </source>
</evidence>
<dbReference type="InterPro" id="IPR000160">
    <property type="entry name" value="GGDEF_dom"/>
</dbReference>
<dbReference type="Pfam" id="PF00990">
    <property type="entry name" value="GGDEF"/>
    <property type="match status" value="2"/>
</dbReference>
<dbReference type="Gene3D" id="3.30.70.270">
    <property type="match status" value="2"/>
</dbReference>
<dbReference type="Pfam" id="PF01590">
    <property type="entry name" value="GAF"/>
    <property type="match status" value="1"/>
</dbReference>
<sequence length="720" mass="79703">MTNLKWNRVYQAAAYELLVAAGGLAVAIASFPGINPHRVALAVLLLLVASFLEAIPVSLGKAFGSLMLVVPLGVLVLYGGRAAVSLILGAELLGQLLSRRRMMWTTWLFNAGQYALSAWVMWRVYGWVTGGQLLQMTDIGVLLGAVAGATAFLLVNHLFVNILQALRGKFSVGEMLELLWHDGFNVMLSLPLAYVMVVVSGPFPYLGALVTLPIALVGQTLRVYRRMAELQRVHGATARLASEFDVDRICQEAAETACQVTYADAVVVWTLGPDGDTLVPNAIHPLAQAEHFRLEGLRREERGVIWHVLDGEGWAYVPNTLKDPRVRFGGKGVLYRSMAVFPMRAHGQAHGAIVCYGERPYQFGRDRAQHLETLAAQVAVLLENAKLYQSLQEQSWRDAATGLYNYRYFYRALEQQVREASAAHRELSVAIVDVDHFKKFNDTYGHLAGDQVLRSLAGVLQELAGPDAVVARYGGEEFGIILPVGTKDALERLEAIRQAASRHVVAYNGYHLQGITVSCGLATFPVHADNDRDLLAKADSTLYWGAKQRGRNRVAVYGPEYEAQLFVDELTGLYTYHFLTLRVREDFQRGFRTWGAVCIDLHNFSFVNSAFGFDVGDRVLKDTAMLIKDCLRRDELACRYGGDEFLVLIANTGPTEMRHIAERVGRAISSHRFECGGSVVINLRATLVTRCYDGLEDVTDLFDRVSSVFANMNQHATEMA</sequence>
<feature type="domain" description="GGDEF" evidence="2">
    <location>
        <begin position="592"/>
        <end position="720"/>
    </location>
</feature>
<proteinExistence type="predicted"/>
<gene>
    <name evidence="3" type="ORF">SAMN05421543_10833</name>
</gene>
<keyword evidence="1" id="KW-1133">Transmembrane helix</keyword>
<name>A0A1I7J060_9BACL</name>
<dbReference type="SMART" id="SM00065">
    <property type="entry name" value="GAF"/>
    <property type="match status" value="1"/>
</dbReference>
<accession>A0A1I7J060</accession>
<dbReference type="CDD" id="cd01949">
    <property type="entry name" value="GGDEF"/>
    <property type="match status" value="2"/>
</dbReference>
<dbReference type="eggNOG" id="COG2203">
    <property type="taxonomic scope" value="Bacteria"/>
</dbReference>
<evidence type="ECO:0000259" key="2">
    <source>
        <dbReference type="PROSITE" id="PS50887"/>
    </source>
</evidence>
<dbReference type="PANTHER" id="PTHR45138:SF9">
    <property type="entry name" value="DIGUANYLATE CYCLASE DGCM-RELATED"/>
    <property type="match status" value="1"/>
</dbReference>
<dbReference type="OrthoDB" id="9759607at2"/>
<dbReference type="InterPro" id="IPR043128">
    <property type="entry name" value="Rev_trsase/Diguanyl_cyclase"/>
</dbReference>
<dbReference type="PANTHER" id="PTHR45138">
    <property type="entry name" value="REGULATORY COMPONENTS OF SENSORY TRANSDUCTION SYSTEM"/>
    <property type="match status" value="1"/>
</dbReference>
<feature type="transmembrane region" description="Helical" evidence="1">
    <location>
        <begin position="142"/>
        <end position="166"/>
    </location>
</feature>
<evidence type="ECO:0000313" key="4">
    <source>
        <dbReference type="Proteomes" id="UP000183508"/>
    </source>
</evidence>
<dbReference type="Gene3D" id="3.30.450.40">
    <property type="match status" value="1"/>
</dbReference>
<dbReference type="InterPro" id="IPR029016">
    <property type="entry name" value="GAF-like_dom_sf"/>
</dbReference>
<evidence type="ECO:0000256" key="1">
    <source>
        <dbReference type="SAM" id="Phobius"/>
    </source>
</evidence>
<dbReference type="GO" id="GO:1902201">
    <property type="term" value="P:negative regulation of bacterial-type flagellum-dependent cell motility"/>
    <property type="evidence" value="ECO:0007669"/>
    <property type="project" value="TreeGrafter"/>
</dbReference>
<dbReference type="GO" id="GO:0005886">
    <property type="term" value="C:plasma membrane"/>
    <property type="evidence" value="ECO:0007669"/>
    <property type="project" value="TreeGrafter"/>
</dbReference>
<dbReference type="GO" id="GO:0052621">
    <property type="term" value="F:diguanylate cyclase activity"/>
    <property type="evidence" value="ECO:0007669"/>
    <property type="project" value="TreeGrafter"/>
</dbReference>
<dbReference type="NCBIfam" id="TIGR00254">
    <property type="entry name" value="GGDEF"/>
    <property type="match status" value="2"/>
</dbReference>
<dbReference type="SMART" id="SM00267">
    <property type="entry name" value="GGDEF"/>
    <property type="match status" value="2"/>
</dbReference>
<feature type="transmembrane region" description="Helical" evidence="1">
    <location>
        <begin position="39"/>
        <end position="59"/>
    </location>
</feature>
<dbReference type="GO" id="GO:0043709">
    <property type="term" value="P:cell adhesion involved in single-species biofilm formation"/>
    <property type="evidence" value="ECO:0007669"/>
    <property type="project" value="TreeGrafter"/>
</dbReference>
<dbReference type="Proteomes" id="UP000183508">
    <property type="component" value="Unassembled WGS sequence"/>
</dbReference>
<organism evidence="3 4">
    <name type="scientific">Alicyclobacillus macrosporangiidus</name>
    <dbReference type="NCBI Taxonomy" id="392015"/>
    <lineage>
        <taxon>Bacteria</taxon>
        <taxon>Bacillati</taxon>
        <taxon>Bacillota</taxon>
        <taxon>Bacilli</taxon>
        <taxon>Bacillales</taxon>
        <taxon>Alicyclobacillaceae</taxon>
        <taxon>Alicyclobacillus</taxon>
    </lineage>
</organism>
<dbReference type="SUPFAM" id="SSF55073">
    <property type="entry name" value="Nucleotide cyclase"/>
    <property type="match status" value="2"/>
</dbReference>